<evidence type="ECO:0000256" key="1">
    <source>
        <dbReference type="SAM" id="MobiDB-lite"/>
    </source>
</evidence>
<protein>
    <submittedName>
        <fullName evidence="2">Uncharacterized protein</fullName>
    </submittedName>
</protein>
<accession>A0A948TGP7</accession>
<dbReference type="EMBL" id="JAHLFE010000140">
    <property type="protein sequence ID" value="MBU3844594.1"/>
    <property type="molecule type" value="Genomic_DNA"/>
</dbReference>
<proteinExistence type="predicted"/>
<organism evidence="2 3">
    <name type="scientific">Candidatus Anaerobiospirillum pullicola</name>
    <dbReference type="NCBI Taxonomy" id="2838451"/>
    <lineage>
        <taxon>Bacteria</taxon>
        <taxon>Pseudomonadati</taxon>
        <taxon>Pseudomonadota</taxon>
        <taxon>Gammaproteobacteria</taxon>
        <taxon>Aeromonadales</taxon>
        <taxon>Succinivibrionaceae</taxon>
        <taxon>Anaerobiospirillum</taxon>
    </lineage>
</organism>
<reference evidence="2" key="1">
    <citation type="journal article" date="2021" name="PeerJ">
        <title>Extensive microbial diversity within the chicken gut microbiome revealed by metagenomics and culture.</title>
        <authorList>
            <person name="Gilroy R."/>
            <person name="Ravi A."/>
            <person name="Getino M."/>
            <person name="Pursley I."/>
            <person name="Horton D.L."/>
            <person name="Alikhan N.F."/>
            <person name="Baker D."/>
            <person name="Gharbi K."/>
            <person name="Hall N."/>
            <person name="Watson M."/>
            <person name="Adriaenssens E.M."/>
            <person name="Foster-Nyarko E."/>
            <person name="Jarju S."/>
            <person name="Secka A."/>
            <person name="Antonio M."/>
            <person name="Oren A."/>
            <person name="Chaudhuri R.R."/>
            <person name="La Ragione R."/>
            <person name="Hildebrand F."/>
            <person name="Pallen M.J."/>
        </authorList>
    </citation>
    <scope>NUCLEOTIDE SEQUENCE</scope>
    <source>
        <strain evidence="2">378</strain>
    </source>
</reference>
<evidence type="ECO:0000313" key="3">
    <source>
        <dbReference type="Proteomes" id="UP000733611"/>
    </source>
</evidence>
<feature type="region of interest" description="Disordered" evidence="1">
    <location>
        <begin position="23"/>
        <end position="97"/>
    </location>
</feature>
<gene>
    <name evidence="2" type="ORF">H9847_06985</name>
</gene>
<name>A0A948TGP7_9GAMM</name>
<reference evidence="2" key="2">
    <citation type="submission" date="2021-04" db="EMBL/GenBank/DDBJ databases">
        <authorList>
            <person name="Gilroy R."/>
        </authorList>
    </citation>
    <scope>NUCLEOTIDE SEQUENCE</scope>
    <source>
        <strain evidence="2">378</strain>
    </source>
</reference>
<dbReference type="AlphaFoldDB" id="A0A948TGP7"/>
<dbReference type="Proteomes" id="UP000733611">
    <property type="component" value="Unassembled WGS sequence"/>
</dbReference>
<evidence type="ECO:0000313" key="2">
    <source>
        <dbReference type="EMBL" id="MBU3844594.1"/>
    </source>
</evidence>
<sequence>MLIKNQFIGKILSLVTVPKNFSHKKTKIKTQSKTQKLSSKKHHHQKESKTGHWLLYETGTQTGPPIWPPKSERSSASKGQMGAAWQHAPPHIARAKQ</sequence>
<comment type="caution">
    <text evidence="2">The sequence shown here is derived from an EMBL/GenBank/DDBJ whole genome shotgun (WGS) entry which is preliminary data.</text>
</comment>